<evidence type="ECO:0000313" key="2">
    <source>
        <dbReference type="EMBL" id="MBW78457.1"/>
    </source>
</evidence>
<reference evidence="2" key="1">
    <citation type="submission" date="2018-01" db="EMBL/GenBank/DDBJ databases">
        <title>An insight into the sialome of Amazonian anophelines.</title>
        <authorList>
            <person name="Ribeiro J.M."/>
            <person name="Scarpassa V."/>
            <person name="Calvo E."/>
        </authorList>
    </citation>
    <scope>NUCLEOTIDE SEQUENCE</scope>
</reference>
<dbReference type="EMBL" id="GGFL01014279">
    <property type="protein sequence ID" value="MBW78457.1"/>
    <property type="molecule type" value="Transcribed_RNA"/>
</dbReference>
<feature type="chain" id="PRO_5014921659" evidence="1">
    <location>
        <begin position="18"/>
        <end position="68"/>
    </location>
</feature>
<accession>A0A2M4DLN0</accession>
<proteinExistence type="predicted"/>
<evidence type="ECO:0000256" key="1">
    <source>
        <dbReference type="SAM" id="SignalP"/>
    </source>
</evidence>
<organism evidence="2">
    <name type="scientific">Anopheles darlingi</name>
    <name type="common">Mosquito</name>
    <dbReference type="NCBI Taxonomy" id="43151"/>
    <lineage>
        <taxon>Eukaryota</taxon>
        <taxon>Metazoa</taxon>
        <taxon>Ecdysozoa</taxon>
        <taxon>Arthropoda</taxon>
        <taxon>Hexapoda</taxon>
        <taxon>Insecta</taxon>
        <taxon>Pterygota</taxon>
        <taxon>Neoptera</taxon>
        <taxon>Endopterygota</taxon>
        <taxon>Diptera</taxon>
        <taxon>Nematocera</taxon>
        <taxon>Culicoidea</taxon>
        <taxon>Culicidae</taxon>
        <taxon>Anophelinae</taxon>
        <taxon>Anopheles</taxon>
    </lineage>
</organism>
<protein>
    <submittedName>
        <fullName evidence="2">Putative secreted protein</fullName>
    </submittedName>
</protein>
<keyword evidence="1" id="KW-0732">Signal</keyword>
<feature type="signal peptide" evidence="1">
    <location>
        <begin position="1"/>
        <end position="17"/>
    </location>
</feature>
<sequence>MQLDVAVLLQLCHAAHCSVTARGENNEQQSNANRLSSSFSVLLMSTGAISWPHRRKDATPRCCHRNHG</sequence>
<name>A0A2M4DLN0_ANODA</name>
<dbReference type="AlphaFoldDB" id="A0A2M4DLN0"/>